<sequence length="139" mass="15499">MDQSLEPQLTLRIKPLARREDALQKSPTAGYLPTTMAQRRRQHKSFDKVKTMEKGGGLNYVGQLLEVTGGYKRRSSSSIIDLVAHIDGLGVAEEEDDEASRGKKRGGGGARRCSHGEHGFVYDYRCLTRHHSLVSVYIL</sequence>
<evidence type="ECO:0000313" key="2">
    <source>
        <dbReference type="EMBL" id="RZR71096.1"/>
    </source>
</evidence>
<organism evidence="2">
    <name type="scientific">Ensete ventricosum</name>
    <name type="common">Abyssinian banana</name>
    <name type="synonym">Musa ensete</name>
    <dbReference type="NCBI Taxonomy" id="4639"/>
    <lineage>
        <taxon>Eukaryota</taxon>
        <taxon>Viridiplantae</taxon>
        <taxon>Streptophyta</taxon>
        <taxon>Embryophyta</taxon>
        <taxon>Tracheophyta</taxon>
        <taxon>Spermatophyta</taxon>
        <taxon>Magnoliopsida</taxon>
        <taxon>Liliopsida</taxon>
        <taxon>Zingiberales</taxon>
        <taxon>Musaceae</taxon>
        <taxon>Ensete</taxon>
    </lineage>
</organism>
<dbReference type="Proteomes" id="UP000290560">
    <property type="component" value="Unassembled WGS sequence"/>
</dbReference>
<protein>
    <submittedName>
        <fullName evidence="2">Uncharacterized protein</fullName>
    </submittedName>
</protein>
<name>A0A445MA38_ENSVE</name>
<accession>A0A445MA38</accession>
<feature type="region of interest" description="Disordered" evidence="1">
    <location>
        <begin position="22"/>
        <end position="45"/>
    </location>
</feature>
<feature type="region of interest" description="Disordered" evidence="1">
    <location>
        <begin position="93"/>
        <end position="113"/>
    </location>
</feature>
<reference evidence="2" key="1">
    <citation type="journal article" date="2018" name="Data Brief">
        <title>Genome sequence data from 17 accessions of Ensete ventricosum, a staple food crop for millions in Ethiopia.</title>
        <authorList>
            <person name="Yemataw Z."/>
            <person name="Muzemil S."/>
            <person name="Ambachew D."/>
            <person name="Tripathi L."/>
            <person name="Tesfaye K."/>
            <person name="Chala A."/>
            <person name="Farbos A."/>
            <person name="O'Neill P."/>
            <person name="Moore K."/>
            <person name="Grant M."/>
            <person name="Studholme D.J."/>
        </authorList>
    </citation>
    <scope>NUCLEOTIDE SEQUENCE [LARGE SCALE GENOMIC DNA]</scope>
    <source>
        <tissue evidence="2">Leaf</tissue>
    </source>
</reference>
<dbReference type="AlphaFoldDB" id="A0A445MA38"/>
<evidence type="ECO:0000256" key="1">
    <source>
        <dbReference type="SAM" id="MobiDB-lite"/>
    </source>
</evidence>
<gene>
    <name evidence="2" type="ORF">BHM03_00003444</name>
</gene>
<proteinExistence type="predicted"/>
<dbReference type="EMBL" id="KV875490">
    <property type="protein sequence ID" value="RZR71096.1"/>
    <property type="molecule type" value="Genomic_DNA"/>
</dbReference>